<dbReference type="AlphaFoldDB" id="A0A2U1NBN1"/>
<feature type="domain" description="4Fe-4S ferredoxin-type" evidence="1">
    <location>
        <begin position="30"/>
        <end position="64"/>
    </location>
</feature>
<accession>A0A2U1NBN1</accession>
<reference evidence="2 3" key="1">
    <citation type="journal article" date="2018" name="Mol. Plant">
        <title>The genome of Artemisia annua provides insight into the evolution of Asteraceae family and artemisinin biosynthesis.</title>
        <authorList>
            <person name="Shen Q."/>
            <person name="Zhang L."/>
            <person name="Liao Z."/>
            <person name="Wang S."/>
            <person name="Yan T."/>
            <person name="Shi P."/>
            <person name="Liu M."/>
            <person name="Fu X."/>
            <person name="Pan Q."/>
            <person name="Wang Y."/>
            <person name="Lv Z."/>
            <person name="Lu X."/>
            <person name="Zhang F."/>
            <person name="Jiang W."/>
            <person name="Ma Y."/>
            <person name="Chen M."/>
            <person name="Hao X."/>
            <person name="Li L."/>
            <person name="Tang Y."/>
            <person name="Lv G."/>
            <person name="Zhou Y."/>
            <person name="Sun X."/>
            <person name="Brodelius P.E."/>
            <person name="Rose J.K.C."/>
            <person name="Tang K."/>
        </authorList>
    </citation>
    <scope>NUCLEOTIDE SEQUENCE [LARGE SCALE GENOMIC DNA]</scope>
    <source>
        <strain evidence="3">cv. Huhao1</strain>
        <tissue evidence="2">Leaf</tissue>
    </source>
</reference>
<dbReference type="Proteomes" id="UP000245207">
    <property type="component" value="Unassembled WGS sequence"/>
</dbReference>
<evidence type="ECO:0000313" key="3">
    <source>
        <dbReference type="Proteomes" id="UP000245207"/>
    </source>
</evidence>
<comment type="caution">
    <text evidence="2">The sequence shown here is derived from an EMBL/GenBank/DDBJ whole genome shotgun (WGS) entry which is preliminary data.</text>
</comment>
<evidence type="ECO:0000313" key="2">
    <source>
        <dbReference type="EMBL" id="PWA70909.1"/>
    </source>
</evidence>
<proteinExistence type="predicted"/>
<sequence length="181" mass="20492">MDKLKMRPSEIHGPAPNLQYIKINDWERKQKAKQSKEMVQCVMCPWGKCSEDCPTLDVLPFEGPLKEENVRKGQKLQACGRKIKDIKESLKVAGDVDAKNELINKWVEEFDSRDKGPLFHIIKNRILLSQKQKIIDEHTKALEDGKNFLKALKAVLKTSSVVDEGAPVQGLPGLKKCTTKN</sequence>
<organism evidence="2 3">
    <name type="scientific">Artemisia annua</name>
    <name type="common">Sweet wormwood</name>
    <dbReference type="NCBI Taxonomy" id="35608"/>
    <lineage>
        <taxon>Eukaryota</taxon>
        <taxon>Viridiplantae</taxon>
        <taxon>Streptophyta</taxon>
        <taxon>Embryophyta</taxon>
        <taxon>Tracheophyta</taxon>
        <taxon>Spermatophyta</taxon>
        <taxon>Magnoliopsida</taxon>
        <taxon>eudicotyledons</taxon>
        <taxon>Gunneridae</taxon>
        <taxon>Pentapetalae</taxon>
        <taxon>asterids</taxon>
        <taxon>campanulids</taxon>
        <taxon>Asterales</taxon>
        <taxon>Asteraceae</taxon>
        <taxon>Asteroideae</taxon>
        <taxon>Anthemideae</taxon>
        <taxon>Artemisiinae</taxon>
        <taxon>Artemisia</taxon>
    </lineage>
</organism>
<gene>
    <name evidence="2" type="ORF">CTI12_AA285590</name>
</gene>
<protein>
    <recommendedName>
        <fullName evidence="1">4Fe-4S ferredoxin-type domain-containing protein</fullName>
    </recommendedName>
</protein>
<dbReference type="PROSITE" id="PS51379">
    <property type="entry name" value="4FE4S_FER_2"/>
    <property type="match status" value="1"/>
</dbReference>
<evidence type="ECO:0000259" key="1">
    <source>
        <dbReference type="PROSITE" id="PS51379"/>
    </source>
</evidence>
<keyword evidence="3" id="KW-1185">Reference proteome</keyword>
<name>A0A2U1NBN1_ARTAN</name>
<dbReference type="EMBL" id="PKPP01003162">
    <property type="protein sequence ID" value="PWA70909.1"/>
    <property type="molecule type" value="Genomic_DNA"/>
</dbReference>
<dbReference type="InterPro" id="IPR017896">
    <property type="entry name" value="4Fe4S_Fe-S-bd"/>
</dbReference>